<accession>A0ABR2LJU2</accession>
<keyword evidence="1" id="KW-1133">Transmembrane helix</keyword>
<reference evidence="2 3" key="1">
    <citation type="journal article" date="2022" name="Nat. Plants">
        <title>Genomes of leafy and leafless Platanthera orchids illuminate the evolution of mycoheterotrophy.</title>
        <authorList>
            <person name="Li M.H."/>
            <person name="Liu K.W."/>
            <person name="Li Z."/>
            <person name="Lu H.C."/>
            <person name="Ye Q.L."/>
            <person name="Zhang D."/>
            <person name="Wang J.Y."/>
            <person name="Li Y.F."/>
            <person name="Zhong Z.M."/>
            <person name="Liu X."/>
            <person name="Yu X."/>
            <person name="Liu D.K."/>
            <person name="Tu X.D."/>
            <person name="Liu B."/>
            <person name="Hao Y."/>
            <person name="Liao X.Y."/>
            <person name="Jiang Y.T."/>
            <person name="Sun W.H."/>
            <person name="Chen J."/>
            <person name="Chen Y.Q."/>
            <person name="Ai Y."/>
            <person name="Zhai J.W."/>
            <person name="Wu S.S."/>
            <person name="Zhou Z."/>
            <person name="Hsiao Y.Y."/>
            <person name="Wu W.L."/>
            <person name="Chen Y.Y."/>
            <person name="Lin Y.F."/>
            <person name="Hsu J.L."/>
            <person name="Li C.Y."/>
            <person name="Wang Z.W."/>
            <person name="Zhao X."/>
            <person name="Zhong W.Y."/>
            <person name="Ma X.K."/>
            <person name="Ma L."/>
            <person name="Huang J."/>
            <person name="Chen G.Z."/>
            <person name="Huang M.Z."/>
            <person name="Huang L."/>
            <person name="Peng D.H."/>
            <person name="Luo Y.B."/>
            <person name="Zou S.Q."/>
            <person name="Chen S.P."/>
            <person name="Lan S."/>
            <person name="Tsai W.C."/>
            <person name="Van de Peer Y."/>
            <person name="Liu Z.J."/>
        </authorList>
    </citation>
    <scope>NUCLEOTIDE SEQUENCE [LARGE SCALE GENOMIC DNA]</scope>
    <source>
        <strain evidence="2">Lor288</strain>
    </source>
</reference>
<comment type="caution">
    <text evidence="2">The sequence shown here is derived from an EMBL/GenBank/DDBJ whole genome shotgun (WGS) entry which is preliminary data.</text>
</comment>
<keyword evidence="3" id="KW-1185">Reference proteome</keyword>
<evidence type="ECO:0000256" key="1">
    <source>
        <dbReference type="SAM" id="Phobius"/>
    </source>
</evidence>
<dbReference type="EMBL" id="JBBWWR010000018">
    <property type="protein sequence ID" value="KAK8943333.1"/>
    <property type="molecule type" value="Genomic_DNA"/>
</dbReference>
<feature type="transmembrane region" description="Helical" evidence="1">
    <location>
        <begin position="12"/>
        <end position="33"/>
    </location>
</feature>
<proteinExistence type="predicted"/>
<sequence length="57" mass="6482">MDVWVCWCRMLSLTKALLCGLALLEFCSVYVFLKGICVCNIPFPTRPLRVVLAMTRS</sequence>
<keyword evidence="1" id="KW-0472">Membrane</keyword>
<keyword evidence="1" id="KW-0812">Transmembrane</keyword>
<gene>
    <name evidence="2" type="ORF">KSP40_PGU000048</name>
</gene>
<evidence type="ECO:0000313" key="3">
    <source>
        <dbReference type="Proteomes" id="UP001412067"/>
    </source>
</evidence>
<protein>
    <submittedName>
        <fullName evidence="2">Uncharacterized protein</fullName>
    </submittedName>
</protein>
<organism evidence="2 3">
    <name type="scientific">Platanthera guangdongensis</name>
    <dbReference type="NCBI Taxonomy" id="2320717"/>
    <lineage>
        <taxon>Eukaryota</taxon>
        <taxon>Viridiplantae</taxon>
        <taxon>Streptophyta</taxon>
        <taxon>Embryophyta</taxon>
        <taxon>Tracheophyta</taxon>
        <taxon>Spermatophyta</taxon>
        <taxon>Magnoliopsida</taxon>
        <taxon>Liliopsida</taxon>
        <taxon>Asparagales</taxon>
        <taxon>Orchidaceae</taxon>
        <taxon>Orchidoideae</taxon>
        <taxon>Orchideae</taxon>
        <taxon>Orchidinae</taxon>
        <taxon>Platanthera</taxon>
    </lineage>
</organism>
<evidence type="ECO:0000313" key="2">
    <source>
        <dbReference type="EMBL" id="KAK8943333.1"/>
    </source>
</evidence>
<dbReference type="Proteomes" id="UP001412067">
    <property type="component" value="Unassembled WGS sequence"/>
</dbReference>
<name>A0ABR2LJU2_9ASPA</name>